<comment type="caution">
    <text evidence="2">The sequence shown here is derived from an EMBL/GenBank/DDBJ whole genome shotgun (WGS) entry which is preliminary data.</text>
</comment>
<dbReference type="PANTHER" id="PTHR34376:SF7">
    <property type="entry name" value="KAZAL-LIKE DOMAIN-CONTAINING PROTEIN"/>
    <property type="match status" value="1"/>
</dbReference>
<protein>
    <recommendedName>
        <fullName evidence="4">Kazal-like domain-containing protein</fullName>
    </recommendedName>
</protein>
<evidence type="ECO:0008006" key="4">
    <source>
        <dbReference type="Google" id="ProtNLM"/>
    </source>
</evidence>
<evidence type="ECO:0000313" key="3">
    <source>
        <dbReference type="Proteomes" id="UP001141552"/>
    </source>
</evidence>
<evidence type="ECO:0000313" key="2">
    <source>
        <dbReference type="EMBL" id="KAJ4847740.1"/>
    </source>
</evidence>
<proteinExistence type="predicted"/>
<evidence type="ECO:0000256" key="1">
    <source>
        <dbReference type="SAM" id="SignalP"/>
    </source>
</evidence>
<keyword evidence="1" id="KW-0732">Signal</keyword>
<dbReference type="PANTHER" id="PTHR34376">
    <property type="entry name" value="SERINE PROTEASE INHIBITOR, KAZAL-TYPE FAMILY PROTEIN"/>
    <property type="match status" value="1"/>
</dbReference>
<dbReference type="EMBL" id="JAKUCV010001087">
    <property type="protein sequence ID" value="KAJ4847740.1"/>
    <property type="molecule type" value="Genomic_DNA"/>
</dbReference>
<feature type="signal peptide" evidence="1">
    <location>
        <begin position="1"/>
        <end position="27"/>
    </location>
</feature>
<name>A0A9Q0JP53_9ROSI</name>
<reference evidence="2" key="2">
    <citation type="journal article" date="2023" name="Plants (Basel)">
        <title>Annotation of the Turnera subulata (Passifloraceae) Draft Genome Reveals the S-Locus Evolved after the Divergence of Turneroideae from Passifloroideae in a Stepwise Manner.</title>
        <authorList>
            <person name="Henning P.M."/>
            <person name="Roalson E.H."/>
            <person name="Mir W."/>
            <person name="McCubbin A.G."/>
            <person name="Shore J.S."/>
        </authorList>
    </citation>
    <scope>NUCLEOTIDE SEQUENCE</scope>
    <source>
        <strain evidence="2">F60SS</strain>
    </source>
</reference>
<dbReference type="AlphaFoldDB" id="A0A9Q0JP53"/>
<reference evidence="2" key="1">
    <citation type="submission" date="2022-02" db="EMBL/GenBank/DDBJ databases">
        <authorList>
            <person name="Henning P.M."/>
            <person name="McCubbin A.G."/>
            <person name="Shore J.S."/>
        </authorList>
    </citation>
    <scope>NUCLEOTIDE SEQUENCE</scope>
    <source>
        <strain evidence="2">F60SS</strain>
        <tissue evidence="2">Leaves</tissue>
    </source>
</reference>
<gene>
    <name evidence="2" type="ORF">Tsubulata_006916</name>
</gene>
<dbReference type="OrthoDB" id="808537at2759"/>
<feature type="chain" id="PRO_5040425938" description="Kazal-like domain-containing protein" evidence="1">
    <location>
        <begin position="28"/>
        <end position="85"/>
    </location>
</feature>
<sequence length="85" mass="8973">MATSKNMVAPLCLLMVLVFGLMAQSDGQQDDVCAGVPRPPPESIPCAFNCLIPRPVCGADGVTYTCGCEDAFCRGVFDIVKEGKC</sequence>
<accession>A0A9Q0JP53</accession>
<keyword evidence="3" id="KW-1185">Reference proteome</keyword>
<dbReference type="Proteomes" id="UP001141552">
    <property type="component" value="Unassembled WGS sequence"/>
</dbReference>
<organism evidence="2 3">
    <name type="scientific">Turnera subulata</name>
    <dbReference type="NCBI Taxonomy" id="218843"/>
    <lineage>
        <taxon>Eukaryota</taxon>
        <taxon>Viridiplantae</taxon>
        <taxon>Streptophyta</taxon>
        <taxon>Embryophyta</taxon>
        <taxon>Tracheophyta</taxon>
        <taxon>Spermatophyta</taxon>
        <taxon>Magnoliopsida</taxon>
        <taxon>eudicotyledons</taxon>
        <taxon>Gunneridae</taxon>
        <taxon>Pentapetalae</taxon>
        <taxon>rosids</taxon>
        <taxon>fabids</taxon>
        <taxon>Malpighiales</taxon>
        <taxon>Passifloraceae</taxon>
        <taxon>Turnera</taxon>
    </lineage>
</organism>